<dbReference type="KEGG" id="tsin:OXH18_13060"/>
<reference evidence="1" key="1">
    <citation type="submission" date="2022-12" db="EMBL/GenBank/DDBJ databases">
        <title>Polyphasic identification of a Novel Hot-Spring Cyanobacterium Ocullathermofonsia sinensis gen nov. sp. nov. and Genomic Insights on its Adaptations to the Thermal Habitat.</title>
        <authorList>
            <person name="Daroch M."/>
            <person name="Tang J."/>
            <person name="Jiang Y."/>
        </authorList>
    </citation>
    <scope>NUCLEOTIDE SEQUENCE</scope>
    <source>
        <strain evidence="1">PKUAC-SCTA174</strain>
    </source>
</reference>
<dbReference type="EMBL" id="CP113797">
    <property type="protein sequence ID" value="WAL58125.1"/>
    <property type="molecule type" value="Genomic_DNA"/>
</dbReference>
<dbReference type="RefSeq" id="WP_268607521.1">
    <property type="nucleotide sequence ID" value="NZ_CP113797.1"/>
</dbReference>
<accession>A0A9E8ZBB6</accession>
<organism evidence="1 2">
    <name type="scientific">Thermocoleostomius sinensis A174</name>
    <dbReference type="NCBI Taxonomy" id="2016057"/>
    <lineage>
        <taxon>Bacteria</taxon>
        <taxon>Bacillati</taxon>
        <taxon>Cyanobacteriota</taxon>
        <taxon>Cyanophyceae</taxon>
        <taxon>Oculatellales</taxon>
        <taxon>Oculatellaceae</taxon>
        <taxon>Thermocoleostomius</taxon>
    </lineage>
</organism>
<protein>
    <submittedName>
        <fullName evidence="1">Uncharacterized protein</fullName>
    </submittedName>
</protein>
<keyword evidence="2" id="KW-1185">Reference proteome</keyword>
<name>A0A9E8ZBB6_9CYAN</name>
<evidence type="ECO:0000313" key="2">
    <source>
        <dbReference type="Proteomes" id="UP001163152"/>
    </source>
</evidence>
<dbReference type="Proteomes" id="UP001163152">
    <property type="component" value="Chromosome"/>
</dbReference>
<evidence type="ECO:0000313" key="1">
    <source>
        <dbReference type="EMBL" id="WAL58125.1"/>
    </source>
</evidence>
<dbReference type="AlphaFoldDB" id="A0A9E8ZBB6"/>
<gene>
    <name evidence="1" type="ORF">OXH18_13060</name>
</gene>
<sequence>MLKTVAVAPNTIATNRLMKLWTVRYLPDLSILTQPGKRFPSADLVATASPQGRLKTIEKVSRFLQISCEMAGLETNSLYAYIPNIVHLSETRRIACSVKQVYDRTLEIYAQQESPGHFLKFIDSSPDLFGKIAMPFLMLPAIPCLVAELEPLLLRLQAEHLTVQDSRAIGFLTTQFHFSTRELLKQLTPYEQVLLSPYLRFIEEQVCIPWQRMCAAASSHFSSSPIVALVEYLVPRCHEIAHATYQQSVSHYAKAHSRRGEFSRSDIAASTIRDLTMIQGYLLLSLLEQNIAAIEQELLPLCVMVFPSVGVAWGLVEQTLHWLIEEILRRLDQNQQALILPYTQSMQSLFADACTLVSSLEQPPSFERLEAGSTTETR</sequence>
<proteinExistence type="predicted"/>